<name>A0A6J3MJJ5_9PEZI</name>
<dbReference type="OrthoDB" id="270167at2759"/>
<reference evidence="5" key="2">
    <citation type="submission" date="2020-04" db="EMBL/GenBank/DDBJ databases">
        <authorList>
            <consortium name="NCBI Genome Project"/>
        </authorList>
    </citation>
    <scope>NUCLEOTIDE SEQUENCE</scope>
    <source>
        <strain evidence="5">CBS 342.82</strain>
    </source>
</reference>
<gene>
    <name evidence="5" type="ORF">K489DRAFT_375190</name>
</gene>
<sequence length="1190" mass="135484">MAQPAFASLTLDPFEALGVERDDSYETIRAKYRQLVRKYHPNRHRGDNPSASDLSHHFHRVREAWEQLEHAANRRRCVELLKLLDLQSALESYALEARNPSSPQQQQTSGIDSHNSSDADEDLPSTSLRRRQTVLNRHRSGDHGDVPALESATRSGRRPQGSLSRKFFSIRDVAKSITPGARQDESSKTSEERRQKILKLRRKEYEAFIEYRDAKLVLLEAEKKTEELEERFQDARFKREYFERIPKETSEMMRSFATKMGAIRAFNSHAPRRQSVPDASHNILSPVATSPPSNQFLIPDNLLSRKKSIHRRGWSSDMSGDQTSSDEDLPGPSRLRYSPWSGQWASISNLVQPRGRSPASLPSDPPDAQDGRSDSGRVSRASNGRGPVEEFKLLIRPPTAYVTVGDGHESSGDSQSRSLSPQMPVFEYPESRFLVCKPPGLVEMFGIQQDGRARSPSPAAPRRPSPAEPNSAAATAVLEEFQFGFKDSVPPQHKRVPRQNVHHVSQIVEHQLLSFEPDAEADPALLLERLSRLDKNIAQKFVVKRDTRKQFNFRLVYGRPQTAHDSQTSFIALSYRRRLIVEKRADHYTLPLDPEIFQAVWDERMSESEGIWIDQICIDQDSEAERTISMSAMDLVYRNARLIVVALDDIVLESHEGELLQAHMKEYMSLQHVAARQRFRHKQPPYLESREDLFLVVRKLLTSSWFVRAWCRHEMRLAKNHVFLVPCKRAGFFQSRDVLRFNGKCIAHLLALATEVPFEPAIESIKPALYAFFSDRSKVASSPPIAQAHHGNFSTVIAEVFGMEAGGDPRVPAEQRQSDARKDKIAIILNTMECGLALHPGVRMPKIIVTDNECFHYLLLLALAAHDPGALCSVGPPLPIYNTMNTWLHAPTVADSGLNNYKTLTRLCSDSHFKTYNDGSGPFLELDLIFLKPDDVVMPDSTIHQADAKSRMYVPQQDPERMALAERMVSLCLKEKLGRNRKRYLLHERKSEALFGSMRDLYVETMAAVIYCGPTWLGEICRRYRVGRWKVELLQGWQLLVALQNTCGKWPEEMWAANNAVGFLMDFVNFLIIRGLPQRQISKRELWRPICVCSAAGGNVLTFIPSERSHVRTAVPKILVNDDYAQLARLWVLEPREPRHQRSDLRLNECDEWSLLGKTVVFSDDVSIEQMNSFHGDYRDRQKVYGRGSL</sequence>
<dbReference type="CDD" id="cd06257">
    <property type="entry name" value="DnaJ"/>
    <property type="match status" value="1"/>
</dbReference>
<dbReference type="Pfam" id="PF06985">
    <property type="entry name" value="HET"/>
    <property type="match status" value="1"/>
</dbReference>
<dbReference type="Proteomes" id="UP000504637">
    <property type="component" value="Unplaced"/>
</dbReference>
<keyword evidence="4" id="KW-1185">Reference proteome</keyword>
<feature type="domain" description="J" evidence="3">
    <location>
        <begin position="12"/>
        <end position="82"/>
    </location>
</feature>
<feature type="region of interest" description="Disordered" evidence="2">
    <location>
        <begin position="451"/>
        <end position="471"/>
    </location>
</feature>
<feature type="compositionally biased region" description="Polar residues" evidence="2">
    <location>
        <begin position="412"/>
        <end position="421"/>
    </location>
</feature>
<feature type="region of interest" description="Disordered" evidence="2">
    <location>
        <begin position="311"/>
        <end position="334"/>
    </location>
</feature>
<evidence type="ECO:0000313" key="5">
    <source>
        <dbReference type="RefSeq" id="XP_033464143.1"/>
    </source>
</evidence>
<dbReference type="PRINTS" id="PR00625">
    <property type="entry name" value="JDOMAIN"/>
</dbReference>
<accession>A0A6J3MJJ5</accession>
<protein>
    <recommendedName>
        <fullName evidence="3">J domain-containing protein</fullName>
    </recommendedName>
</protein>
<dbReference type="PROSITE" id="PS50076">
    <property type="entry name" value="DNAJ_2"/>
    <property type="match status" value="1"/>
</dbReference>
<evidence type="ECO:0000259" key="3">
    <source>
        <dbReference type="PROSITE" id="PS50076"/>
    </source>
</evidence>
<dbReference type="InterPro" id="IPR052895">
    <property type="entry name" value="HetReg/Transcr_Mod"/>
</dbReference>
<feature type="region of interest" description="Disordered" evidence="2">
    <location>
        <begin position="97"/>
        <end position="162"/>
    </location>
</feature>
<feature type="region of interest" description="Disordered" evidence="2">
    <location>
        <begin position="352"/>
        <end position="392"/>
    </location>
</feature>
<dbReference type="Pfam" id="PF00226">
    <property type="entry name" value="DnaJ"/>
    <property type="match status" value="1"/>
</dbReference>
<dbReference type="GeneID" id="54361433"/>
<feature type="compositionally biased region" description="Polar residues" evidence="2">
    <location>
        <begin position="99"/>
        <end position="116"/>
    </location>
</feature>
<keyword evidence="1" id="KW-0175">Coiled coil</keyword>
<feature type="compositionally biased region" description="Basic residues" evidence="2">
    <location>
        <begin position="128"/>
        <end position="138"/>
    </location>
</feature>
<proteinExistence type="predicted"/>
<dbReference type="SUPFAM" id="SSF46565">
    <property type="entry name" value="Chaperone J-domain"/>
    <property type="match status" value="1"/>
</dbReference>
<dbReference type="InterPro" id="IPR010730">
    <property type="entry name" value="HET"/>
</dbReference>
<dbReference type="Gene3D" id="1.10.287.110">
    <property type="entry name" value="DnaJ domain"/>
    <property type="match status" value="1"/>
</dbReference>
<reference evidence="5" key="1">
    <citation type="submission" date="2020-01" db="EMBL/GenBank/DDBJ databases">
        <authorList>
            <consortium name="DOE Joint Genome Institute"/>
            <person name="Haridas S."/>
            <person name="Albert R."/>
            <person name="Binder M."/>
            <person name="Bloem J."/>
            <person name="Labutti K."/>
            <person name="Salamov A."/>
            <person name="Andreopoulos B."/>
            <person name="Baker S.E."/>
            <person name="Barry K."/>
            <person name="Bills G."/>
            <person name="Bluhm B.H."/>
            <person name="Cannon C."/>
            <person name="Castanera R."/>
            <person name="Culley D.E."/>
            <person name="Daum C."/>
            <person name="Ezra D."/>
            <person name="Gonzalez J.B."/>
            <person name="Henrissat B."/>
            <person name="Kuo A."/>
            <person name="Liang C."/>
            <person name="Lipzen A."/>
            <person name="Lutzoni F."/>
            <person name="Magnuson J."/>
            <person name="Mondo S."/>
            <person name="Nolan M."/>
            <person name="Ohm R."/>
            <person name="Pangilinan J."/>
            <person name="Park H.-J."/>
            <person name="Ramirez L."/>
            <person name="Alfaro M."/>
            <person name="Sun H."/>
            <person name="Tritt A."/>
            <person name="Yoshinaga Y."/>
            <person name="Zwiers L.-H."/>
            <person name="Turgeon B.G."/>
            <person name="Goodwin S.B."/>
            <person name="Spatafora J.W."/>
            <person name="Crous P.W."/>
            <person name="Grigoriev I.V."/>
        </authorList>
    </citation>
    <scope>NUCLEOTIDE SEQUENCE</scope>
    <source>
        <strain evidence="5">CBS 342.82</strain>
    </source>
</reference>
<organism evidence="5">
    <name type="scientific">Dissoconium aciculare CBS 342.82</name>
    <dbReference type="NCBI Taxonomy" id="1314786"/>
    <lineage>
        <taxon>Eukaryota</taxon>
        <taxon>Fungi</taxon>
        <taxon>Dikarya</taxon>
        <taxon>Ascomycota</taxon>
        <taxon>Pezizomycotina</taxon>
        <taxon>Dothideomycetes</taxon>
        <taxon>Dothideomycetidae</taxon>
        <taxon>Mycosphaerellales</taxon>
        <taxon>Dissoconiaceae</taxon>
        <taxon>Dissoconium</taxon>
    </lineage>
</organism>
<dbReference type="PANTHER" id="PTHR24148:SF82">
    <property type="entry name" value="HETEROKARYON INCOMPATIBILITY DOMAIN-CONTAINING PROTEIN"/>
    <property type="match status" value="1"/>
</dbReference>
<evidence type="ECO:0000256" key="1">
    <source>
        <dbReference type="SAM" id="Coils"/>
    </source>
</evidence>
<dbReference type="SMART" id="SM00271">
    <property type="entry name" value="DnaJ"/>
    <property type="match status" value="1"/>
</dbReference>
<evidence type="ECO:0000256" key="2">
    <source>
        <dbReference type="SAM" id="MobiDB-lite"/>
    </source>
</evidence>
<dbReference type="InterPro" id="IPR036869">
    <property type="entry name" value="J_dom_sf"/>
</dbReference>
<dbReference type="InterPro" id="IPR001623">
    <property type="entry name" value="DnaJ_domain"/>
</dbReference>
<evidence type="ECO:0000313" key="4">
    <source>
        <dbReference type="Proteomes" id="UP000504637"/>
    </source>
</evidence>
<feature type="region of interest" description="Disordered" evidence="2">
    <location>
        <begin position="402"/>
        <end position="421"/>
    </location>
</feature>
<feature type="compositionally biased region" description="Pro residues" evidence="2">
    <location>
        <begin position="458"/>
        <end position="467"/>
    </location>
</feature>
<dbReference type="RefSeq" id="XP_033464143.1">
    <property type="nucleotide sequence ID" value="XM_033603633.1"/>
</dbReference>
<feature type="compositionally biased region" description="Low complexity" evidence="2">
    <location>
        <begin position="357"/>
        <end position="368"/>
    </location>
</feature>
<dbReference type="PANTHER" id="PTHR24148">
    <property type="entry name" value="ANKYRIN REPEAT DOMAIN-CONTAINING PROTEIN 39 HOMOLOG-RELATED"/>
    <property type="match status" value="1"/>
</dbReference>
<reference evidence="5" key="3">
    <citation type="submission" date="2025-08" db="UniProtKB">
        <authorList>
            <consortium name="RefSeq"/>
        </authorList>
    </citation>
    <scope>IDENTIFICATION</scope>
    <source>
        <strain evidence="5">CBS 342.82</strain>
    </source>
</reference>
<dbReference type="AlphaFoldDB" id="A0A6J3MJJ5"/>
<feature type="coiled-coil region" evidence="1">
    <location>
        <begin position="211"/>
        <end position="238"/>
    </location>
</feature>